<evidence type="ECO:0000313" key="2">
    <source>
        <dbReference type="EMBL" id="KXA92715.1"/>
    </source>
</evidence>
<dbReference type="Proteomes" id="UP000070284">
    <property type="component" value="Unassembled WGS sequence"/>
</dbReference>
<name>A0A133UEW1_9EURY</name>
<comment type="caution">
    <text evidence="2">The sequence shown here is derived from an EMBL/GenBank/DDBJ whole genome shotgun (WGS) entry which is preliminary data.</text>
</comment>
<protein>
    <submittedName>
        <fullName evidence="2">Uncharacterized protein</fullName>
    </submittedName>
</protein>
<proteinExistence type="predicted"/>
<organism evidence="2 3">
    <name type="scientific">candidate division MSBL1 archaeon SCGC-AAA259E19</name>
    <dbReference type="NCBI Taxonomy" id="1698264"/>
    <lineage>
        <taxon>Archaea</taxon>
        <taxon>Methanobacteriati</taxon>
        <taxon>Methanobacteriota</taxon>
        <taxon>candidate division MSBL1</taxon>
    </lineage>
</organism>
<feature type="compositionally biased region" description="Polar residues" evidence="1">
    <location>
        <begin position="1"/>
        <end position="10"/>
    </location>
</feature>
<gene>
    <name evidence="2" type="ORF">AKJ65_07140</name>
</gene>
<dbReference type="AlphaFoldDB" id="A0A133UEW1"/>
<reference evidence="2 3" key="1">
    <citation type="journal article" date="2016" name="Sci. Rep.">
        <title>Metabolic traits of an uncultured archaeal lineage -MSBL1- from brine pools of the Red Sea.</title>
        <authorList>
            <person name="Mwirichia R."/>
            <person name="Alam I."/>
            <person name="Rashid M."/>
            <person name="Vinu M."/>
            <person name="Ba-Alawi W."/>
            <person name="Anthony Kamau A."/>
            <person name="Kamanda Ngugi D."/>
            <person name="Goker M."/>
            <person name="Klenk H.P."/>
            <person name="Bajic V."/>
            <person name="Stingl U."/>
        </authorList>
    </citation>
    <scope>NUCLEOTIDE SEQUENCE [LARGE SCALE GENOMIC DNA]</scope>
    <source>
        <strain evidence="2">SCGC-AAA259E19</strain>
    </source>
</reference>
<feature type="compositionally biased region" description="Basic and acidic residues" evidence="1">
    <location>
        <begin position="32"/>
        <end position="43"/>
    </location>
</feature>
<keyword evidence="3" id="KW-1185">Reference proteome</keyword>
<feature type="region of interest" description="Disordered" evidence="1">
    <location>
        <begin position="1"/>
        <end position="62"/>
    </location>
</feature>
<evidence type="ECO:0000313" key="3">
    <source>
        <dbReference type="Proteomes" id="UP000070284"/>
    </source>
</evidence>
<dbReference type="EMBL" id="LHXO01000141">
    <property type="protein sequence ID" value="KXA92715.1"/>
    <property type="molecule type" value="Genomic_DNA"/>
</dbReference>
<accession>A0A133UEW1</accession>
<sequence>MTRAEFSTPSEYFPRRKKKEILPASESPRLPENLHHPLEHDGGEDLTGQHRGSNKRTTEHFDGTACCPPDIARLLASLPGYVYGKKEKSLYVHLEIYLKLGEPLQFQLIHHTQVFLQKCHVGLFLVGI</sequence>
<evidence type="ECO:0000256" key="1">
    <source>
        <dbReference type="SAM" id="MobiDB-lite"/>
    </source>
</evidence>